<accession>A0A445MW48</accession>
<dbReference type="EMBL" id="OJIN01000104">
    <property type="protein sequence ID" value="SPD73706.1"/>
    <property type="molecule type" value="Genomic_DNA"/>
</dbReference>
<dbReference type="AlphaFoldDB" id="A0A445MW48"/>
<organism evidence="1">
    <name type="scientific">uncultured Desulfobacterium sp</name>
    <dbReference type="NCBI Taxonomy" id="201089"/>
    <lineage>
        <taxon>Bacteria</taxon>
        <taxon>Pseudomonadati</taxon>
        <taxon>Thermodesulfobacteriota</taxon>
        <taxon>Desulfobacteria</taxon>
        <taxon>Desulfobacterales</taxon>
        <taxon>Desulfobacteriaceae</taxon>
        <taxon>Desulfobacterium</taxon>
        <taxon>environmental samples</taxon>
    </lineage>
</organism>
<sequence>MNFYVIGEIEEIETIAAGGNIRDIMRRRKQYSSERLHIDNNLSCENIYH</sequence>
<name>A0A445MW48_9BACT</name>
<evidence type="ECO:0000313" key="1">
    <source>
        <dbReference type="EMBL" id="SPD73706.1"/>
    </source>
</evidence>
<reference evidence="1" key="1">
    <citation type="submission" date="2018-01" db="EMBL/GenBank/DDBJ databases">
        <authorList>
            <person name="Regsiter A."/>
            <person name="William W."/>
        </authorList>
    </citation>
    <scope>NUCLEOTIDE SEQUENCE</scope>
    <source>
        <strain evidence="1">TRIP AH-1</strain>
    </source>
</reference>
<protein>
    <submittedName>
        <fullName evidence="1">Uncharacterized protein</fullName>
    </submittedName>
</protein>
<gene>
    <name evidence="1" type="ORF">PITCH_A1920045</name>
</gene>
<proteinExistence type="predicted"/>